<evidence type="ECO:0000313" key="2">
    <source>
        <dbReference type="Proteomes" id="UP000264492"/>
    </source>
</evidence>
<dbReference type="EMBL" id="QTSU01000003">
    <property type="protein sequence ID" value="RDZ26742.1"/>
    <property type="molecule type" value="Genomic_DNA"/>
</dbReference>
<dbReference type="Proteomes" id="UP000264492">
    <property type="component" value="Unassembled WGS sequence"/>
</dbReference>
<gene>
    <name evidence="1" type="ORF">DX914_17370</name>
</gene>
<dbReference type="OrthoDB" id="323463at2"/>
<dbReference type="InterPro" id="IPR029063">
    <property type="entry name" value="SAM-dependent_MTases_sf"/>
</dbReference>
<keyword evidence="2" id="KW-1185">Reference proteome</keyword>
<dbReference type="SUPFAM" id="SSF53335">
    <property type="entry name" value="S-adenosyl-L-methionine-dependent methyltransferases"/>
    <property type="match status" value="1"/>
</dbReference>
<keyword evidence="1" id="KW-0489">Methyltransferase</keyword>
<comment type="caution">
    <text evidence="1">The sequence shown here is derived from an EMBL/GenBank/DDBJ whole genome shotgun (WGS) entry which is preliminary data.</text>
</comment>
<proteinExistence type="predicted"/>
<dbReference type="GO" id="GO:0008168">
    <property type="term" value="F:methyltransferase activity"/>
    <property type="evidence" value="ECO:0007669"/>
    <property type="project" value="UniProtKB-KW"/>
</dbReference>
<evidence type="ECO:0000313" key="1">
    <source>
        <dbReference type="EMBL" id="RDZ26742.1"/>
    </source>
</evidence>
<keyword evidence="1" id="KW-0808">Transferase</keyword>
<dbReference type="Gene3D" id="3.40.50.150">
    <property type="entry name" value="Vaccinia Virus protein VP39"/>
    <property type="match status" value="1"/>
</dbReference>
<name>A0A371JYP9_9GAMM</name>
<reference evidence="1 2" key="1">
    <citation type="submission" date="2018-08" db="EMBL/GenBank/DDBJ databases">
        <title>Lysobacter sp. zong2l5, whole genome shotgun sequence.</title>
        <authorList>
            <person name="Zhang X."/>
            <person name="Feng G."/>
            <person name="Zhu H."/>
        </authorList>
    </citation>
    <scope>NUCLEOTIDE SEQUENCE [LARGE SCALE GENOMIC DNA]</scope>
    <source>
        <strain evidence="2">zong2l5</strain>
    </source>
</reference>
<dbReference type="AlphaFoldDB" id="A0A371JYP9"/>
<protein>
    <submittedName>
        <fullName evidence="1">Class I SAM-dependent methyltransferase</fullName>
    </submittedName>
</protein>
<dbReference type="CDD" id="cd02440">
    <property type="entry name" value="AdoMet_MTases"/>
    <property type="match status" value="1"/>
</dbReference>
<dbReference type="GO" id="GO:0032259">
    <property type="term" value="P:methylation"/>
    <property type="evidence" value="ECO:0007669"/>
    <property type="project" value="UniProtKB-KW"/>
</dbReference>
<dbReference type="RefSeq" id="WP_115861067.1">
    <property type="nucleotide sequence ID" value="NZ_QTSU01000003.1"/>
</dbReference>
<dbReference type="Pfam" id="PF13489">
    <property type="entry name" value="Methyltransf_23"/>
    <property type="match status" value="1"/>
</dbReference>
<organism evidence="1 2">
    <name type="scientific">Lysobacter silvisoli</name>
    <dbReference type="NCBI Taxonomy" id="2293254"/>
    <lineage>
        <taxon>Bacteria</taxon>
        <taxon>Pseudomonadati</taxon>
        <taxon>Pseudomonadota</taxon>
        <taxon>Gammaproteobacteria</taxon>
        <taxon>Lysobacterales</taxon>
        <taxon>Lysobacteraceae</taxon>
        <taxon>Lysobacter</taxon>
    </lineage>
</organism>
<sequence length="268" mass="30930">MVLPSTYFPTHEENRFAREGEVGLAREFFLKHRPRNLEYLLRNRYDWMNAYLKPGQRVVEFGAGSGFSKEFIRHDNFRITDVEPRPWIDDVADAMDPPYPDGSIDVAVFSHMIHHLPSPVQFFEVMQRKLAPGGLILIQDLNTCFLLRLALRAMRHEGWSYDIDVFDENVVANDPRDPWSANCAIPLLLFRDEDAFRRRLPGLAIERNELNECFVFLVSGGVVVQAKTVELPRWMLRAIDATDRALVKLMPSVFAMGRSVVLRKIETP</sequence>
<accession>A0A371JYP9</accession>